<evidence type="ECO:0000259" key="2">
    <source>
        <dbReference type="Pfam" id="PF00296"/>
    </source>
</evidence>
<sequence length="320" mass="34294">MTTYSFLAPIAPHRPEQLLPYAALAQWSEAHRMWQGQAVVNDPFQDFTHAAACGFRVPTGTGVTLMPLRHPYQAAIQAHSLAVASGHPVVAGFGPGSAAFQHSVLGAPYRSQLGAVREYVTVMRALLEEGEVDHVGEYFTCRSQFAVLPRPPVEIGLGVLRPRMARLAGEVADTAITWLTPAPYVRDVVVPALAEGAAAAGRPTPRTVVIVPLALAADDRDPVELAALSNTSHTMLPHYADMLRRSGIETSIENPRGNAEALLAGRAFLYGDKAELGARLQEFAAAGADEIVLNVTGVHMRYGERASLRELELLLGAVAR</sequence>
<dbReference type="RefSeq" id="WP_261951382.1">
    <property type="nucleotide sequence ID" value="NZ_AP026073.1"/>
</dbReference>
<keyword evidence="4" id="KW-1185">Reference proteome</keyword>
<dbReference type="SUPFAM" id="SSF51679">
    <property type="entry name" value="Bacterial luciferase-like"/>
    <property type="match status" value="1"/>
</dbReference>
<reference evidence="3" key="1">
    <citation type="submission" date="2022-06" db="EMBL/GenBank/DDBJ databases">
        <title>Complete genome sequence of Streptomyces nigrescens HEK616.</title>
        <authorList>
            <person name="Asamizu S."/>
            <person name="Onaka H."/>
        </authorList>
    </citation>
    <scope>NUCLEOTIDE SEQUENCE</scope>
    <source>
        <strain evidence="3">HEK616</strain>
    </source>
</reference>
<dbReference type="Pfam" id="PF00296">
    <property type="entry name" value="Bac_luciferase"/>
    <property type="match status" value="1"/>
</dbReference>
<dbReference type="Gene3D" id="3.20.20.30">
    <property type="entry name" value="Luciferase-like domain"/>
    <property type="match status" value="1"/>
</dbReference>
<evidence type="ECO:0000313" key="4">
    <source>
        <dbReference type="Proteomes" id="UP001059597"/>
    </source>
</evidence>
<name>A0ABM7ZMQ6_STRNI</name>
<dbReference type="InterPro" id="IPR036661">
    <property type="entry name" value="Luciferase-like_sf"/>
</dbReference>
<dbReference type="InterPro" id="IPR011251">
    <property type="entry name" value="Luciferase-like_dom"/>
</dbReference>
<dbReference type="Proteomes" id="UP001059597">
    <property type="component" value="Chromosome"/>
</dbReference>
<evidence type="ECO:0000313" key="3">
    <source>
        <dbReference type="EMBL" id="BDM67179.1"/>
    </source>
</evidence>
<organism evidence="3 4">
    <name type="scientific">Streptomyces nigrescens</name>
    <dbReference type="NCBI Taxonomy" id="1920"/>
    <lineage>
        <taxon>Bacteria</taxon>
        <taxon>Bacillati</taxon>
        <taxon>Actinomycetota</taxon>
        <taxon>Actinomycetes</taxon>
        <taxon>Kitasatosporales</taxon>
        <taxon>Streptomycetaceae</taxon>
        <taxon>Streptomyces</taxon>
    </lineage>
</organism>
<dbReference type="PANTHER" id="PTHR43244:SF1">
    <property type="entry name" value="5,10-METHYLENETETRAHYDROMETHANOPTERIN REDUCTASE"/>
    <property type="match status" value="1"/>
</dbReference>
<protein>
    <recommendedName>
        <fullName evidence="2">Luciferase-like domain-containing protein</fullName>
    </recommendedName>
</protein>
<accession>A0ABM7ZMQ6</accession>
<evidence type="ECO:0000256" key="1">
    <source>
        <dbReference type="ARBA" id="ARBA00023002"/>
    </source>
</evidence>
<feature type="domain" description="Luciferase-like" evidence="2">
    <location>
        <begin position="25"/>
        <end position="289"/>
    </location>
</feature>
<proteinExistence type="predicted"/>
<dbReference type="EMBL" id="AP026073">
    <property type="protein sequence ID" value="BDM67179.1"/>
    <property type="molecule type" value="Genomic_DNA"/>
</dbReference>
<dbReference type="PANTHER" id="PTHR43244">
    <property type="match status" value="1"/>
</dbReference>
<dbReference type="InterPro" id="IPR050564">
    <property type="entry name" value="F420-G6PD/mer"/>
</dbReference>
<keyword evidence="1" id="KW-0560">Oxidoreductase</keyword>
<gene>
    <name evidence="3" type="ORF">HEK616_06660</name>
</gene>
<dbReference type="CDD" id="cd01097">
    <property type="entry name" value="Tetrahydromethanopterin_reductase"/>
    <property type="match status" value="1"/>
</dbReference>